<gene>
    <name evidence="3" type="primary">H0124E07.9</name>
</gene>
<accession>Q25AH4</accession>
<evidence type="ECO:0000313" key="3">
    <source>
        <dbReference type="EMBL" id="CAH67762.1"/>
    </source>
</evidence>
<protein>
    <submittedName>
        <fullName evidence="3">H0124E07.9 protein</fullName>
    </submittedName>
</protein>
<dbReference type="AlphaFoldDB" id="Q25AH4"/>
<dbReference type="EMBL" id="AL442108">
    <property type="protein sequence ID" value="CAH67762.1"/>
    <property type="molecule type" value="Genomic_DNA"/>
</dbReference>
<feature type="region of interest" description="Disordered" evidence="2">
    <location>
        <begin position="727"/>
        <end position="754"/>
    </location>
</feature>
<sequence>MAPRKPNPASAKGPDPGRVDDDSTAFLGVSLVDDVELAKLVHSGALVVGQAFAPGKAVVPKPIDNRTVVFAVFLRQGYGSLQRVVAGDPSPFPGGTSTAEPIGACSGRYLRLGVLDFQAGSDATKALRCRRRAIAPNRKSKIAVDGAMEARFVLLRRVCSRLSWRDLVEEFCMLRIFSLSQSWQVTVDQGEEVDGLPNLILPEGANRPSRKRMRGQVKLGPRKRRAPASSDSDADDEDDAEERDGEGEGEEEEEEAVADKAANEAVEDRVDIPSYTPTPSLGHNETGVESNSSPLRWKDLEGAKALVVFSSGKAAKGGPVQKISKKKRLVDIARVFSDDESSDGTPTSPAGRSLDLSTAPLSPHGFAGAGGNAAAGALASAEWIMSAAARVFRSPLREPAISPLVKAKGKCAAAEASASEYSLAAAHFAPGDFETRADLVPFVEGVSNLILPAGTPSLFTELNEFDEGCSAIKSLAVQILAAHCSTEQTVRARFDGFKSRLRANEDEISRKNLEVEALANTLKEAKTEVKRLQSELDKGKEARAEVDRLKAELEKEKAHSAVLIDYYNLTEQKMEALRLKASKAEASATKESQRFSQEMAKTTESARTACQTLRLALTDMGAKVRGVPAEDASAFDFSEWTQQAGGSVSDCATAYGDCCARVSVAFTLGLLQQFGCEHVAEFPTYAKGDWEISAQNISPALRTWRKQFWQKDGRSAAKARLLEQLAKAEAADRGEGEDTAGEEGGGNAQDHPKE</sequence>
<feature type="region of interest" description="Disordered" evidence="2">
    <location>
        <begin position="196"/>
        <end position="294"/>
    </location>
</feature>
<feature type="compositionally biased region" description="Acidic residues" evidence="2">
    <location>
        <begin position="232"/>
        <end position="256"/>
    </location>
</feature>
<feature type="compositionally biased region" description="Basic residues" evidence="2">
    <location>
        <begin position="208"/>
        <end position="226"/>
    </location>
</feature>
<reference evidence="3" key="1">
    <citation type="journal article" date="2002" name="Nature">
        <title>Sequence and analysis of rice chromosome 4.</title>
        <authorList>
            <person name="Feng Q."/>
            <person name="Zhang Y."/>
            <person name="Hao P."/>
            <person name="Wang S."/>
            <person name="Fu G."/>
            <person name="Huang Y."/>
            <person name="Li Y."/>
            <person name="Zhu J."/>
            <person name="Liu Y."/>
            <person name="Hu X."/>
            <person name="Jia P."/>
            <person name="Zhang Y."/>
            <person name="Zhao Q."/>
            <person name="Ying K."/>
            <person name="Yu S."/>
            <person name="Tang Y."/>
            <person name="Weng Q."/>
            <person name="Zhang L."/>
            <person name="Lu Y."/>
            <person name="Mu J."/>
            <person name="Lu Y."/>
            <person name="Zhang L.S."/>
            <person name="Yu Z."/>
            <person name="Fan D."/>
            <person name="Liu X."/>
            <person name="Lu T."/>
            <person name="Li C."/>
            <person name="Wu Y."/>
            <person name="Sun T."/>
            <person name="Lei H."/>
            <person name="Li T."/>
            <person name="Hu H."/>
            <person name="Guan J."/>
            <person name="Wu M."/>
            <person name="Zhang R."/>
            <person name="Zhou B."/>
            <person name="Chen Z."/>
            <person name="Chen L."/>
            <person name="Jin Z."/>
            <person name="Wang R."/>
            <person name="Yin H."/>
            <person name="Cai Z."/>
            <person name="Ren S."/>
            <person name="Lv G."/>
            <person name="Gu W."/>
            <person name="Zhu G."/>
            <person name="Tu Y."/>
            <person name="Jia J."/>
            <person name="Zhang Y."/>
            <person name="Chen J."/>
            <person name="Kang H."/>
            <person name="Chen X."/>
            <person name="Shao C."/>
            <person name="Sun Y."/>
            <person name="Hu Q."/>
            <person name="Zhang X."/>
            <person name="Zhang W."/>
            <person name="Wang L."/>
            <person name="Ding C."/>
            <person name="Sheng H."/>
            <person name="Gu J."/>
            <person name="Chen S."/>
            <person name="Ni L."/>
            <person name="Zhu F."/>
            <person name="Chen W."/>
            <person name="Lan L."/>
            <person name="Lai Y."/>
            <person name="Cheng Z."/>
            <person name="Gu M."/>
            <person name="Jiang J."/>
            <person name="Li J."/>
            <person name="Hong G."/>
            <person name="Xue Y."/>
            <person name="Han B."/>
        </authorList>
    </citation>
    <scope>NUCLEOTIDE SEQUENCE</scope>
</reference>
<feature type="compositionally biased region" description="Polar residues" evidence="2">
    <location>
        <begin position="275"/>
        <end position="294"/>
    </location>
</feature>
<feature type="coiled-coil region" evidence="1">
    <location>
        <begin position="501"/>
        <end position="587"/>
    </location>
</feature>
<evidence type="ECO:0000256" key="1">
    <source>
        <dbReference type="SAM" id="Coils"/>
    </source>
</evidence>
<feature type="compositionally biased region" description="Polar residues" evidence="2">
    <location>
        <begin position="343"/>
        <end position="357"/>
    </location>
</feature>
<proteinExistence type="predicted"/>
<feature type="region of interest" description="Disordered" evidence="2">
    <location>
        <begin position="337"/>
        <end position="357"/>
    </location>
</feature>
<feature type="compositionally biased region" description="Basic and acidic residues" evidence="2">
    <location>
        <begin position="257"/>
        <end position="271"/>
    </location>
</feature>
<keyword evidence="1" id="KW-0175">Coiled coil</keyword>
<evidence type="ECO:0000256" key="2">
    <source>
        <dbReference type="SAM" id="MobiDB-lite"/>
    </source>
</evidence>
<organism evidence="3">
    <name type="scientific">Oryza sativa</name>
    <name type="common">Rice</name>
    <dbReference type="NCBI Taxonomy" id="4530"/>
    <lineage>
        <taxon>Eukaryota</taxon>
        <taxon>Viridiplantae</taxon>
        <taxon>Streptophyta</taxon>
        <taxon>Embryophyta</taxon>
        <taxon>Tracheophyta</taxon>
        <taxon>Spermatophyta</taxon>
        <taxon>Magnoliopsida</taxon>
        <taxon>Liliopsida</taxon>
        <taxon>Poales</taxon>
        <taxon>Poaceae</taxon>
        <taxon>BOP clade</taxon>
        <taxon>Oryzoideae</taxon>
        <taxon>Oryzeae</taxon>
        <taxon>Oryzinae</taxon>
        <taxon>Oryza</taxon>
    </lineage>
</organism>
<name>Q25AH4_ORYSA</name>